<keyword evidence="2" id="KW-1185">Reference proteome</keyword>
<accession>A0AAD6L3M1</accession>
<dbReference type="EMBL" id="JAPFFJ010000002">
    <property type="protein sequence ID" value="KAJ6434656.1"/>
    <property type="molecule type" value="Genomic_DNA"/>
</dbReference>
<gene>
    <name evidence="1" type="ORF">OIU84_018214</name>
</gene>
<evidence type="ECO:0000313" key="2">
    <source>
        <dbReference type="Proteomes" id="UP001162972"/>
    </source>
</evidence>
<proteinExistence type="predicted"/>
<dbReference type="AlphaFoldDB" id="A0AAD6L3M1"/>
<sequence>MLLLDYAAREEQVRVHLAGHHLASSRCLPQVWLRGGVLDLFAAHHFRVHPWNYLCCLYHHQVIVLFFLFCCDPIKKKFLIV</sequence>
<name>A0AAD6L3M1_9ROSI</name>
<protein>
    <submittedName>
        <fullName evidence="1">Uncharacterized protein</fullName>
    </submittedName>
</protein>
<evidence type="ECO:0000313" key="1">
    <source>
        <dbReference type="EMBL" id="KAJ6434656.1"/>
    </source>
</evidence>
<organism evidence="1 2">
    <name type="scientific">Salix udensis</name>
    <dbReference type="NCBI Taxonomy" id="889485"/>
    <lineage>
        <taxon>Eukaryota</taxon>
        <taxon>Viridiplantae</taxon>
        <taxon>Streptophyta</taxon>
        <taxon>Embryophyta</taxon>
        <taxon>Tracheophyta</taxon>
        <taxon>Spermatophyta</taxon>
        <taxon>Magnoliopsida</taxon>
        <taxon>eudicotyledons</taxon>
        <taxon>Gunneridae</taxon>
        <taxon>Pentapetalae</taxon>
        <taxon>rosids</taxon>
        <taxon>fabids</taxon>
        <taxon>Malpighiales</taxon>
        <taxon>Salicaceae</taxon>
        <taxon>Saliceae</taxon>
        <taxon>Salix</taxon>
    </lineage>
</organism>
<dbReference type="Proteomes" id="UP001162972">
    <property type="component" value="Chromosome 13"/>
</dbReference>
<comment type="caution">
    <text evidence="1">The sequence shown here is derived from an EMBL/GenBank/DDBJ whole genome shotgun (WGS) entry which is preliminary data.</text>
</comment>
<reference evidence="1 2" key="1">
    <citation type="journal article" date="2023" name="Int. J. Mol. Sci.">
        <title>De Novo Assembly and Annotation of 11 Diverse Shrub Willow (Salix) Genomes Reveals Novel Gene Organization in Sex-Linked Regions.</title>
        <authorList>
            <person name="Hyden B."/>
            <person name="Feng K."/>
            <person name="Yates T.B."/>
            <person name="Jawdy S."/>
            <person name="Cereghino C."/>
            <person name="Smart L.B."/>
            <person name="Muchero W."/>
        </authorList>
    </citation>
    <scope>NUCLEOTIDE SEQUENCE [LARGE SCALE GENOMIC DNA]</scope>
    <source>
        <tissue evidence="1">Shoot tip</tissue>
    </source>
</reference>